<dbReference type="InterPro" id="IPR036521">
    <property type="entry name" value="SRP19-like_sf"/>
</dbReference>
<dbReference type="AlphaFoldDB" id="A0A8J4F4X8"/>
<dbReference type="SUPFAM" id="SSF69695">
    <property type="entry name" value="SRP19"/>
    <property type="match status" value="1"/>
</dbReference>
<feature type="non-terminal residue" evidence="7">
    <location>
        <position position="1"/>
    </location>
</feature>
<dbReference type="GO" id="GO:0008312">
    <property type="term" value="F:7S RNA binding"/>
    <property type="evidence" value="ECO:0007669"/>
    <property type="project" value="InterPro"/>
</dbReference>
<evidence type="ECO:0000256" key="2">
    <source>
        <dbReference type="ARBA" id="ARBA00022490"/>
    </source>
</evidence>
<dbReference type="GO" id="GO:0006617">
    <property type="term" value="P:SRP-dependent cotranslational protein targeting to membrane, signal sequence recognition"/>
    <property type="evidence" value="ECO:0007669"/>
    <property type="project" value="TreeGrafter"/>
</dbReference>
<feature type="compositionally biased region" description="Low complexity" evidence="5">
    <location>
        <begin position="143"/>
        <end position="157"/>
    </location>
</feature>
<comment type="caution">
    <text evidence="7">The sequence shown here is derived from an EMBL/GenBank/DDBJ whole genome shotgun (WGS) entry which is preliminary data.</text>
</comment>
<feature type="compositionally biased region" description="Gly residues" evidence="5">
    <location>
        <begin position="158"/>
        <end position="168"/>
    </location>
</feature>
<evidence type="ECO:0000256" key="3">
    <source>
        <dbReference type="ARBA" id="ARBA00023135"/>
    </source>
</evidence>
<name>A0A8J4F4X8_9CHLO</name>
<evidence type="ECO:0000256" key="4">
    <source>
        <dbReference type="ARBA" id="ARBA00023274"/>
    </source>
</evidence>
<feature type="region of interest" description="Disordered" evidence="5">
    <location>
        <begin position="132"/>
        <end position="183"/>
    </location>
</feature>
<dbReference type="Proteomes" id="UP000747399">
    <property type="component" value="Unassembled WGS sequence"/>
</dbReference>
<reference evidence="7" key="1">
    <citation type="journal article" date="2021" name="Proc. Natl. Acad. Sci. U.S.A.">
        <title>Three genomes in the algal genus Volvox reveal the fate of a haploid sex-determining region after a transition to homothallism.</title>
        <authorList>
            <person name="Yamamoto K."/>
            <person name="Hamaji T."/>
            <person name="Kawai-Toyooka H."/>
            <person name="Matsuzaki R."/>
            <person name="Takahashi F."/>
            <person name="Nishimura Y."/>
            <person name="Kawachi M."/>
            <person name="Noguchi H."/>
            <person name="Minakuchi Y."/>
            <person name="Umen J.G."/>
            <person name="Toyoda A."/>
            <person name="Nozaki H."/>
        </authorList>
    </citation>
    <scope>NUCLEOTIDE SEQUENCE</scope>
    <source>
        <strain evidence="7">NIES-3780</strain>
    </source>
</reference>
<dbReference type="PANTHER" id="PTHR17453:SF0">
    <property type="entry name" value="SIGNAL RECOGNITION PARTICLE 19 KDA PROTEIN"/>
    <property type="match status" value="1"/>
</dbReference>
<accession>A0A8J4F4X8</accession>
<dbReference type="PANTHER" id="PTHR17453">
    <property type="entry name" value="SIGNAL RECOGNITION PARTICLE 19 KD PROTEIN"/>
    <property type="match status" value="1"/>
</dbReference>
<feature type="signal peptide" evidence="6">
    <location>
        <begin position="1"/>
        <end position="19"/>
    </location>
</feature>
<keyword evidence="4" id="KW-0687">Ribonucleoprotein</keyword>
<keyword evidence="3" id="KW-0733">Signal recognition particle</keyword>
<dbReference type="GO" id="GO:0005786">
    <property type="term" value="C:signal recognition particle, endoplasmic reticulum targeting"/>
    <property type="evidence" value="ECO:0007669"/>
    <property type="project" value="UniProtKB-KW"/>
</dbReference>
<evidence type="ECO:0000256" key="1">
    <source>
        <dbReference type="ARBA" id="ARBA00004496"/>
    </source>
</evidence>
<feature type="compositionally biased region" description="Basic residues" evidence="5">
    <location>
        <begin position="174"/>
        <end position="183"/>
    </location>
</feature>
<feature type="chain" id="PRO_5035204660" description="Signal recognition particle 19 kDa protein" evidence="6">
    <location>
        <begin position="20"/>
        <end position="183"/>
    </location>
</feature>
<keyword evidence="8" id="KW-1185">Reference proteome</keyword>
<evidence type="ECO:0000313" key="7">
    <source>
        <dbReference type="EMBL" id="GIL59951.1"/>
    </source>
</evidence>
<keyword evidence="6" id="KW-0732">Signal</keyword>
<evidence type="ECO:0000256" key="5">
    <source>
        <dbReference type="SAM" id="MobiDB-lite"/>
    </source>
</evidence>
<protein>
    <recommendedName>
        <fullName evidence="9">Signal recognition particle 19 kDa protein</fullName>
    </recommendedName>
</protein>
<gene>
    <name evidence="7" type="ORF">Vafri_14598</name>
</gene>
<comment type="subcellular location">
    <subcellularLocation>
        <location evidence="1">Cytoplasm</location>
    </subcellularLocation>
</comment>
<evidence type="ECO:0000256" key="6">
    <source>
        <dbReference type="SAM" id="SignalP"/>
    </source>
</evidence>
<dbReference type="Gene3D" id="3.30.56.30">
    <property type="entry name" value="Signal recognition particle, SRP19-like subunit"/>
    <property type="match status" value="1"/>
</dbReference>
<sequence>THSRLFAFILFATLPSCDCTLINVQRKVWTMNPDRRVIVYPQYIDALKTVAEGRRIPKALACEDPNVGEMHDSCRLLKLESIIEGKHYPRDWIPRCRIRVQLKGEDGKPVDPEIPDRRTLLVKMAELVVKHPGRVGGKPRQQSAASKLAETASAAAGAGAGPSSGAGSGSKPAPSKKGKKGKK</sequence>
<dbReference type="EMBL" id="BNCO01000037">
    <property type="protein sequence ID" value="GIL59951.1"/>
    <property type="molecule type" value="Genomic_DNA"/>
</dbReference>
<evidence type="ECO:0000313" key="8">
    <source>
        <dbReference type="Proteomes" id="UP000747399"/>
    </source>
</evidence>
<dbReference type="Pfam" id="PF01922">
    <property type="entry name" value="SRP19"/>
    <property type="match status" value="1"/>
</dbReference>
<evidence type="ECO:0008006" key="9">
    <source>
        <dbReference type="Google" id="ProtNLM"/>
    </source>
</evidence>
<keyword evidence="2" id="KW-0963">Cytoplasm</keyword>
<proteinExistence type="predicted"/>
<dbReference type="InterPro" id="IPR002778">
    <property type="entry name" value="Signal_recog_particle_SRP19"/>
</dbReference>
<organism evidence="7 8">
    <name type="scientific">Volvox africanus</name>
    <dbReference type="NCBI Taxonomy" id="51714"/>
    <lineage>
        <taxon>Eukaryota</taxon>
        <taxon>Viridiplantae</taxon>
        <taxon>Chlorophyta</taxon>
        <taxon>core chlorophytes</taxon>
        <taxon>Chlorophyceae</taxon>
        <taxon>CS clade</taxon>
        <taxon>Chlamydomonadales</taxon>
        <taxon>Volvocaceae</taxon>
        <taxon>Volvox</taxon>
    </lineage>
</organism>